<keyword evidence="3" id="KW-1003">Cell membrane</keyword>
<comment type="caution">
    <text evidence="7">The sequence shown here is derived from an EMBL/GenBank/DDBJ whole genome shotgun (WGS) entry which is preliminary data.</text>
</comment>
<accession>A0AAW7M2F1</accession>
<keyword evidence="6" id="KW-0472">Membrane</keyword>
<keyword evidence="4" id="KW-0808">Transferase</keyword>
<sequence length="423" mass="46526">MDNLAATAARGLMKRSPALRRRMRAAVRSVRRLGTRRHGHAPFDPRTALFESFQARSYAGSPRAVYEHLLADPRFADWRFVWAFREPPAPTLLSGPLSDPRTSWVIYRRADYHRAAATAGWWITNAIMPEYLALAPGQRQLQTWHGTPLKRLGADIIDNTTTATSGKSEIVERYRRAGEVATYLLSPSGFASQAFASAFAMDPDRAATTILETGNPRNDALVHADAADAARTREELGIPLGARVVLFAPTWRDDQHSTRHGYRLSLGLDPAELAARLGPDHVVVLRAHYLVSEAIDARCLPDNVVDASRHPDINDLFLASDVLVTDYSSALFDYALLDRPMVFFMHDLDRYRGQLRGLYLEPDDLPGPVVTDLDALVDAVATTGERAGDEAAARAAFRATYATVDDGRASGRAADLLLEAPAS</sequence>
<evidence type="ECO:0000256" key="2">
    <source>
        <dbReference type="ARBA" id="ARBA00010488"/>
    </source>
</evidence>
<gene>
    <name evidence="7" type="ORF">QQX10_06415</name>
</gene>
<evidence type="ECO:0000256" key="4">
    <source>
        <dbReference type="ARBA" id="ARBA00022679"/>
    </source>
</evidence>
<reference evidence="7" key="1">
    <citation type="submission" date="2023-06" db="EMBL/GenBank/DDBJ databases">
        <title>Sysu t00039.</title>
        <authorList>
            <person name="Gao L."/>
            <person name="Fang B.-Z."/>
            <person name="Li W.-J."/>
        </authorList>
    </citation>
    <scope>NUCLEOTIDE SEQUENCE</scope>
    <source>
        <strain evidence="7">SYSU T00039</strain>
    </source>
</reference>
<organism evidence="7 8">
    <name type="scientific">Demequina lignilytica</name>
    <dbReference type="NCBI Taxonomy" id="3051663"/>
    <lineage>
        <taxon>Bacteria</taxon>
        <taxon>Bacillati</taxon>
        <taxon>Actinomycetota</taxon>
        <taxon>Actinomycetes</taxon>
        <taxon>Micrococcales</taxon>
        <taxon>Demequinaceae</taxon>
        <taxon>Demequina</taxon>
    </lineage>
</organism>
<keyword evidence="5" id="KW-0777">Teichoic acid biosynthesis</keyword>
<dbReference type="Proteomes" id="UP001172737">
    <property type="component" value="Unassembled WGS sequence"/>
</dbReference>
<evidence type="ECO:0000256" key="3">
    <source>
        <dbReference type="ARBA" id="ARBA00022475"/>
    </source>
</evidence>
<dbReference type="PANTHER" id="PTHR37316:SF3">
    <property type="entry name" value="TEICHOIC ACID GLYCEROL-PHOSPHATE TRANSFERASE"/>
    <property type="match status" value="1"/>
</dbReference>
<evidence type="ECO:0000256" key="5">
    <source>
        <dbReference type="ARBA" id="ARBA00022944"/>
    </source>
</evidence>
<protein>
    <submittedName>
        <fullName evidence="7">CDP-glycerol glycerophosphotransferase family protein</fullName>
    </submittedName>
</protein>
<dbReference type="InterPro" id="IPR043149">
    <property type="entry name" value="TagF_N"/>
</dbReference>
<dbReference type="InterPro" id="IPR051612">
    <property type="entry name" value="Teichoic_Acid_Biosynth"/>
</dbReference>
<dbReference type="EMBL" id="JAUHPX010000003">
    <property type="protein sequence ID" value="MDN4487799.1"/>
    <property type="molecule type" value="Genomic_DNA"/>
</dbReference>
<dbReference type="AlphaFoldDB" id="A0AAW7M2F1"/>
<dbReference type="GO" id="GO:0005886">
    <property type="term" value="C:plasma membrane"/>
    <property type="evidence" value="ECO:0007669"/>
    <property type="project" value="UniProtKB-SubCell"/>
</dbReference>
<dbReference type="InterPro" id="IPR043148">
    <property type="entry name" value="TagF_C"/>
</dbReference>
<dbReference type="GO" id="GO:0047355">
    <property type="term" value="F:CDP-glycerol glycerophosphotransferase activity"/>
    <property type="evidence" value="ECO:0007669"/>
    <property type="project" value="InterPro"/>
</dbReference>
<dbReference type="RefSeq" id="WP_301119144.1">
    <property type="nucleotide sequence ID" value="NZ_JAUHPX010000003.1"/>
</dbReference>
<comment type="similarity">
    <text evidence="2">Belongs to the CDP-glycerol glycerophosphotransferase family.</text>
</comment>
<dbReference type="Gene3D" id="3.40.50.11820">
    <property type="match status" value="1"/>
</dbReference>
<evidence type="ECO:0000313" key="7">
    <source>
        <dbReference type="EMBL" id="MDN4487799.1"/>
    </source>
</evidence>
<dbReference type="InterPro" id="IPR007554">
    <property type="entry name" value="Glycerophosphate_synth"/>
</dbReference>
<dbReference type="PANTHER" id="PTHR37316">
    <property type="entry name" value="TEICHOIC ACID GLYCEROL-PHOSPHATE PRIMASE"/>
    <property type="match status" value="1"/>
</dbReference>
<keyword evidence="8" id="KW-1185">Reference proteome</keyword>
<evidence type="ECO:0000313" key="8">
    <source>
        <dbReference type="Proteomes" id="UP001172737"/>
    </source>
</evidence>
<comment type="subcellular location">
    <subcellularLocation>
        <location evidence="1">Cell membrane</location>
        <topology evidence="1">Peripheral membrane protein</topology>
    </subcellularLocation>
</comment>
<dbReference type="Gene3D" id="3.40.50.12580">
    <property type="match status" value="1"/>
</dbReference>
<proteinExistence type="inferred from homology"/>
<dbReference type="Pfam" id="PF04464">
    <property type="entry name" value="Glyphos_transf"/>
    <property type="match status" value="1"/>
</dbReference>
<dbReference type="SUPFAM" id="SSF53756">
    <property type="entry name" value="UDP-Glycosyltransferase/glycogen phosphorylase"/>
    <property type="match status" value="1"/>
</dbReference>
<name>A0AAW7M2F1_9MICO</name>
<dbReference type="GO" id="GO:0019350">
    <property type="term" value="P:teichoic acid biosynthetic process"/>
    <property type="evidence" value="ECO:0007669"/>
    <property type="project" value="UniProtKB-KW"/>
</dbReference>
<evidence type="ECO:0000256" key="6">
    <source>
        <dbReference type="ARBA" id="ARBA00023136"/>
    </source>
</evidence>
<evidence type="ECO:0000256" key="1">
    <source>
        <dbReference type="ARBA" id="ARBA00004202"/>
    </source>
</evidence>